<dbReference type="AlphaFoldDB" id="A0A1R4GVA3"/>
<protein>
    <submittedName>
        <fullName evidence="1">Putative membrane protein</fullName>
    </submittedName>
</protein>
<evidence type="ECO:0000313" key="2">
    <source>
        <dbReference type="Proteomes" id="UP000195913"/>
    </source>
</evidence>
<dbReference type="EMBL" id="FUHW01000052">
    <property type="protein sequence ID" value="SJM72240.1"/>
    <property type="molecule type" value="Genomic_DNA"/>
</dbReference>
<proteinExistence type="predicted"/>
<organism evidence="1 2">
    <name type="scientific">Arthrobacter rhombi</name>
    <dbReference type="NCBI Taxonomy" id="71253"/>
    <lineage>
        <taxon>Bacteria</taxon>
        <taxon>Bacillati</taxon>
        <taxon>Actinomycetota</taxon>
        <taxon>Actinomycetes</taxon>
        <taxon>Micrococcales</taxon>
        <taxon>Micrococcaceae</taxon>
        <taxon>Arthrobacter</taxon>
    </lineage>
</organism>
<evidence type="ECO:0000313" key="1">
    <source>
        <dbReference type="EMBL" id="SJM72240.1"/>
    </source>
</evidence>
<keyword evidence="2" id="KW-1185">Reference proteome</keyword>
<accession>A0A1R4GVA3</accession>
<gene>
    <name evidence="1" type="ORF">FM101_14630</name>
</gene>
<dbReference type="RefSeq" id="WP_087000930.1">
    <property type="nucleotide sequence ID" value="NZ_FUHW01000052.1"/>
</dbReference>
<reference evidence="1 2" key="1">
    <citation type="submission" date="2017-02" db="EMBL/GenBank/DDBJ databases">
        <authorList>
            <person name="Peterson S.W."/>
        </authorList>
    </citation>
    <scope>NUCLEOTIDE SEQUENCE [LARGE SCALE GENOMIC DNA]</scope>
    <source>
        <strain evidence="1 2">B Ar 00.02</strain>
    </source>
</reference>
<dbReference type="Proteomes" id="UP000195913">
    <property type="component" value="Unassembled WGS sequence"/>
</dbReference>
<sequence>MKLSHLPLRLTTGAFILNSGVGKLQLEPEAAAGLQKMGASAFPQVADLDPEQFGKVLSAVEIVLGSSLLLPFVPSRLAGLGLTAFSASMATMYFKTPGMTRDDGLRPTQEGTVIAKDFWMLGIGLALILDSARKKKRKTT</sequence>
<name>A0A1R4GVA3_9MICC</name>